<dbReference type="Proteomes" id="UP000799536">
    <property type="component" value="Unassembled WGS sequence"/>
</dbReference>
<protein>
    <submittedName>
        <fullName evidence="3">Phosphatases II</fullName>
    </submittedName>
</protein>
<dbReference type="GO" id="GO:1990444">
    <property type="term" value="F:F-box domain binding"/>
    <property type="evidence" value="ECO:0007669"/>
    <property type="project" value="TreeGrafter"/>
</dbReference>
<dbReference type="GO" id="GO:0070372">
    <property type="term" value="P:regulation of ERK1 and ERK2 cascade"/>
    <property type="evidence" value="ECO:0007669"/>
    <property type="project" value="TreeGrafter"/>
</dbReference>
<dbReference type="PANTHER" id="PTHR46588">
    <property type="entry name" value="SERINE/THREONINE/TYROSINE-INTERACTING PROTEIN"/>
    <property type="match status" value="1"/>
</dbReference>
<dbReference type="PANTHER" id="PTHR46588:SF1">
    <property type="entry name" value="SERINE_THREONINE_TYROSINE-INTERACTING PROTEIN"/>
    <property type="match status" value="1"/>
</dbReference>
<dbReference type="Gene3D" id="3.90.190.10">
    <property type="entry name" value="Protein tyrosine phosphatase superfamily"/>
    <property type="match status" value="1"/>
</dbReference>
<proteinExistence type="predicted"/>
<dbReference type="SMART" id="SM00195">
    <property type="entry name" value="DSPc"/>
    <property type="match status" value="1"/>
</dbReference>
<dbReference type="EMBL" id="ML994390">
    <property type="protein sequence ID" value="KAF2196429.1"/>
    <property type="molecule type" value="Genomic_DNA"/>
</dbReference>
<dbReference type="CDD" id="cd14498">
    <property type="entry name" value="DSP"/>
    <property type="match status" value="1"/>
</dbReference>
<reference evidence="3" key="1">
    <citation type="journal article" date="2020" name="Stud. Mycol.">
        <title>101 Dothideomycetes genomes: a test case for predicting lifestyles and emergence of pathogens.</title>
        <authorList>
            <person name="Haridas S."/>
            <person name="Albert R."/>
            <person name="Binder M."/>
            <person name="Bloem J."/>
            <person name="Labutti K."/>
            <person name="Salamov A."/>
            <person name="Andreopoulos B."/>
            <person name="Baker S."/>
            <person name="Barry K."/>
            <person name="Bills G."/>
            <person name="Bluhm B."/>
            <person name="Cannon C."/>
            <person name="Castanera R."/>
            <person name="Culley D."/>
            <person name="Daum C."/>
            <person name="Ezra D."/>
            <person name="Gonzalez J."/>
            <person name="Henrissat B."/>
            <person name="Kuo A."/>
            <person name="Liang C."/>
            <person name="Lipzen A."/>
            <person name="Lutzoni F."/>
            <person name="Magnuson J."/>
            <person name="Mondo S."/>
            <person name="Nolan M."/>
            <person name="Ohm R."/>
            <person name="Pangilinan J."/>
            <person name="Park H.-J."/>
            <person name="Ramirez L."/>
            <person name="Alfaro M."/>
            <person name="Sun H."/>
            <person name="Tritt A."/>
            <person name="Yoshinaga Y."/>
            <person name="Zwiers L.-H."/>
            <person name="Turgeon B."/>
            <person name="Goodwin S."/>
            <person name="Spatafora J."/>
            <person name="Crous P."/>
            <person name="Grigoriev I."/>
        </authorList>
    </citation>
    <scope>NUCLEOTIDE SEQUENCE</scope>
    <source>
        <strain evidence="3">ATCC 74209</strain>
    </source>
</reference>
<evidence type="ECO:0000313" key="3">
    <source>
        <dbReference type="EMBL" id="KAF2196429.1"/>
    </source>
</evidence>
<gene>
    <name evidence="3" type="ORF">GQ43DRAFT_257391</name>
</gene>
<evidence type="ECO:0000259" key="2">
    <source>
        <dbReference type="SMART" id="SM00195"/>
    </source>
</evidence>
<dbReference type="OrthoDB" id="10252009at2759"/>
<keyword evidence="4" id="KW-1185">Reference proteome</keyword>
<dbReference type="GO" id="GO:0062026">
    <property type="term" value="P:negative regulation of SCF-dependent proteasomal ubiquitin-dependent catabolic process"/>
    <property type="evidence" value="ECO:0007669"/>
    <property type="project" value="TreeGrafter"/>
</dbReference>
<dbReference type="GO" id="GO:0005654">
    <property type="term" value="C:nucleoplasm"/>
    <property type="evidence" value="ECO:0007669"/>
    <property type="project" value="TreeGrafter"/>
</dbReference>
<feature type="domain" description="Tyrosine-protein phosphatase" evidence="2">
    <location>
        <begin position="86"/>
        <end position="242"/>
    </location>
</feature>
<dbReference type="SUPFAM" id="SSF52799">
    <property type="entry name" value="(Phosphotyrosine protein) phosphatases II"/>
    <property type="match status" value="1"/>
</dbReference>
<feature type="compositionally biased region" description="Polar residues" evidence="1">
    <location>
        <begin position="254"/>
        <end position="276"/>
    </location>
</feature>
<dbReference type="InterPro" id="IPR029021">
    <property type="entry name" value="Prot-tyrosine_phosphatase-like"/>
</dbReference>
<sequence>MVPTQAEAALSDMITTHASHHEYTYRLPSPPRIIVPPPTLAQELPQIELADAKNGGVDRTFLTGISLQDVIHNNTMLEWSYELRRKAQMILPMLYLGPMVSAKDVDFITREGITMVLGVRPKAPSMNGVVKSAQNLGIESAMIDAPTYWELVSHLSHAVCLIDRHLELVHNLSAAAGTPQTGKVLVFCESGNEKSAAVAAAYLMNILHDCDHIKAMQVVLAQRFCVNFDDTLKDLLRSYWDIVSATRSVAGSAAATPQTPAKGLTMSNHFQSPSSSARKRTMGEILADEDVDVEMGMDGRCEVESWDHLRFQGRDNSPFR</sequence>
<evidence type="ECO:0000256" key="1">
    <source>
        <dbReference type="SAM" id="MobiDB-lite"/>
    </source>
</evidence>
<feature type="region of interest" description="Disordered" evidence="1">
    <location>
        <begin position="254"/>
        <end position="281"/>
    </location>
</feature>
<dbReference type="AlphaFoldDB" id="A0A9P4JFR2"/>
<name>A0A9P4JFR2_9PLEO</name>
<comment type="caution">
    <text evidence="3">The sequence shown here is derived from an EMBL/GenBank/DDBJ whole genome shotgun (WGS) entry which is preliminary data.</text>
</comment>
<accession>A0A9P4JFR2</accession>
<dbReference type="InterPro" id="IPR020422">
    <property type="entry name" value="TYR_PHOSPHATASE_DUAL_dom"/>
</dbReference>
<organism evidence="3 4">
    <name type="scientific">Delitschia confertaspora ATCC 74209</name>
    <dbReference type="NCBI Taxonomy" id="1513339"/>
    <lineage>
        <taxon>Eukaryota</taxon>
        <taxon>Fungi</taxon>
        <taxon>Dikarya</taxon>
        <taxon>Ascomycota</taxon>
        <taxon>Pezizomycotina</taxon>
        <taxon>Dothideomycetes</taxon>
        <taxon>Pleosporomycetidae</taxon>
        <taxon>Pleosporales</taxon>
        <taxon>Delitschiaceae</taxon>
        <taxon>Delitschia</taxon>
    </lineage>
</organism>
<evidence type="ECO:0000313" key="4">
    <source>
        <dbReference type="Proteomes" id="UP000799536"/>
    </source>
</evidence>
<dbReference type="GO" id="GO:0005737">
    <property type="term" value="C:cytoplasm"/>
    <property type="evidence" value="ECO:0007669"/>
    <property type="project" value="TreeGrafter"/>
</dbReference>
<dbReference type="InterPro" id="IPR052449">
    <property type="entry name" value="STYX-Interacting_Phosphatase"/>
</dbReference>